<comment type="caution">
    <text evidence="3">The sequence shown here is derived from an EMBL/GenBank/DDBJ whole genome shotgun (WGS) entry which is preliminary data.</text>
</comment>
<keyword evidence="2" id="KW-0560">Oxidoreductase</keyword>
<name>A0A2A5JTE0_PSEO7</name>
<protein>
    <submittedName>
        <fullName evidence="3">Short-chain dehydrogenase</fullName>
    </submittedName>
</protein>
<gene>
    <name evidence="3" type="ORF">CEX98_05855</name>
</gene>
<evidence type="ECO:0000256" key="1">
    <source>
        <dbReference type="ARBA" id="ARBA00006484"/>
    </source>
</evidence>
<proteinExistence type="inferred from homology"/>
<dbReference type="PANTHER" id="PTHR44196">
    <property type="entry name" value="DEHYDROGENASE/REDUCTASE SDR FAMILY MEMBER 7B"/>
    <property type="match status" value="1"/>
</dbReference>
<dbReference type="PANTHER" id="PTHR44196:SF1">
    <property type="entry name" value="DEHYDROGENASE_REDUCTASE SDR FAMILY MEMBER 7B"/>
    <property type="match status" value="1"/>
</dbReference>
<reference evidence="4" key="1">
    <citation type="journal article" date="2019" name="Genome Announc.">
        <title>Draft Genome Sequence of Pseudoalteromonas piscicida Strain 36Y ROTHPW, an Hypersaline Seawater Isolate from the South Coast of Sonora, Mexico.</title>
        <authorList>
            <person name="Sanchez-Diaz R."/>
            <person name="Molina-Garza Z.J."/>
            <person name="Cruz-Suarez L.E."/>
            <person name="Selvin J."/>
            <person name="Kiran G.S."/>
            <person name="Ibarra-Gamez J.C."/>
            <person name="Gomez-Gil B."/>
            <person name="Galaviz-Silva L."/>
        </authorList>
    </citation>
    <scope>NUCLEOTIDE SEQUENCE [LARGE SCALE GENOMIC DNA]</scope>
    <source>
        <strain evidence="4">36Y_RITHPW</strain>
    </source>
</reference>
<dbReference type="GO" id="GO:0016491">
    <property type="term" value="F:oxidoreductase activity"/>
    <property type="evidence" value="ECO:0007669"/>
    <property type="project" value="UniProtKB-KW"/>
</dbReference>
<comment type="similarity">
    <text evidence="1">Belongs to the short-chain dehydrogenases/reductases (SDR) family.</text>
</comment>
<dbReference type="Gene3D" id="3.40.50.720">
    <property type="entry name" value="NAD(P)-binding Rossmann-like Domain"/>
    <property type="match status" value="1"/>
</dbReference>
<dbReference type="Proteomes" id="UP000228621">
    <property type="component" value="Unassembled WGS sequence"/>
</dbReference>
<evidence type="ECO:0000256" key="2">
    <source>
        <dbReference type="ARBA" id="ARBA00023002"/>
    </source>
</evidence>
<accession>A0A2A5JTE0</accession>
<dbReference type="SUPFAM" id="SSF51735">
    <property type="entry name" value="NAD(P)-binding Rossmann-fold domains"/>
    <property type="match status" value="1"/>
</dbReference>
<organism evidence="3 4">
    <name type="scientific">Pseudoalteromonas piscicida</name>
    <dbReference type="NCBI Taxonomy" id="43662"/>
    <lineage>
        <taxon>Bacteria</taxon>
        <taxon>Pseudomonadati</taxon>
        <taxon>Pseudomonadota</taxon>
        <taxon>Gammaproteobacteria</taxon>
        <taxon>Alteromonadales</taxon>
        <taxon>Pseudoalteromonadaceae</taxon>
        <taxon>Pseudoalteromonas</taxon>
    </lineage>
</organism>
<dbReference type="InterPro" id="IPR036291">
    <property type="entry name" value="NAD(P)-bd_dom_sf"/>
</dbReference>
<sequence length="238" mass="26211">MSRVLITGATSGIGKGLAQYYAKQSNEVIACGRNTEILNELTEQVGANTKAFDLTKRDQIEQHFADIDDLDLVVLNAGGCEYIDNPNEFDGHLFERIMNINLISIGHCLDVLLPKIKDGGQLCIISSSSAFLPLPRAEAYGASKAAVSYLARTLTATLKGIDVTLVHPGFVETPLTDKNDFPMPCIVSVDDAVAYITKGIDKRSKEVHFPRRFTLFLKFLRLLPFSLWLPLAKRIARG</sequence>
<keyword evidence="4" id="KW-1185">Reference proteome</keyword>
<dbReference type="OrthoDB" id="335726at2"/>
<dbReference type="PRINTS" id="PR00081">
    <property type="entry name" value="GDHRDH"/>
</dbReference>
<dbReference type="Pfam" id="PF00106">
    <property type="entry name" value="adh_short"/>
    <property type="match status" value="1"/>
</dbReference>
<dbReference type="EMBL" id="NKHF01000025">
    <property type="protein sequence ID" value="PCK32742.1"/>
    <property type="molecule type" value="Genomic_DNA"/>
</dbReference>
<dbReference type="InterPro" id="IPR002347">
    <property type="entry name" value="SDR_fam"/>
</dbReference>
<dbReference type="RefSeq" id="WP_099641180.1">
    <property type="nucleotide sequence ID" value="NZ_JAQPZX010000015.1"/>
</dbReference>
<evidence type="ECO:0000313" key="3">
    <source>
        <dbReference type="EMBL" id="PCK32742.1"/>
    </source>
</evidence>
<dbReference type="AlphaFoldDB" id="A0A2A5JTE0"/>
<evidence type="ECO:0000313" key="4">
    <source>
        <dbReference type="Proteomes" id="UP000228621"/>
    </source>
</evidence>
<dbReference type="GO" id="GO:0016020">
    <property type="term" value="C:membrane"/>
    <property type="evidence" value="ECO:0007669"/>
    <property type="project" value="TreeGrafter"/>
</dbReference>